<evidence type="ECO:0000313" key="2">
    <source>
        <dbReference type="EMBL" id="EFX72060.1"/>
    </source>
</evidence>
<dbReference type="InterPro" id="IPR012337">
    <property type="entry name" value="RNaseH-like_sf"/>
</dbReference>
<protein>
    <recommendedName>
        <fullName evidence="4">HAT C-terminal dimerisation domain-containing protein</fullName>
    </recommendedName>
</protein>
<name>E9H8A8_DAPPU</name>
<reference evidence="2 3" key="1">
    <citation type="journal article" date="2011" name="Science">
        <title>The ecoresponsive genome of Daphnia pulex.</title>
        <authorList>
            <person name="Colbourne J.K."/>
            <person name="Pfrender M.E."/>
            <person name="Gilbert D."/>
            <person name="Thomas W.K."/>
            <person name="Tucker A."/>
            <person name="Oakley T.H."/>
            <person name="Tokishita S."/>
            <person name="Aerts A."/>
            <person name="Arnold G.J."/>
            <person name="Basu M.K."/>
            <person name="Bauer D.J."/>
            <person name="Caceres C.E."/>
            <person name="Carmel L."/>
            <person name="Casola C."/>
            <person name="Choi J.H."/>
            <person name="Detter J.C."/>
            <person name="Dong Q."/>
            <person name="Dusheyko S."/>
            <person name="Eads B.D."/>
            <person name="Frohlich T."/>
            <person name="Geiler-Samerotte K.A."/>
            <person name="Gerlach D."/>
            <person name="Hatcher P."/>
            <person name="Jogdeo S."/>
            <person name="Krijgsveld J."/>
            <person name="Kriventseva E.V."/>
            <person name="Kultz D."/>
            <person name="Laforsch C."/>
            <person name="Lindquist E."/>
            <person name="Lopez J."/>
            <person name="Manak J.R."/>
            <person name="Muller J."/>
            <person name="Pangilinan J."/>
            <person name="Patwardhan R.P."/>
            <person name="Pitluck S."/>
            <person name="Pritham E.J."/>
            <person name="Rechtsteiner A."/>
            <person name="Rho M."/>
            <person name="Rogozin I.B."/>
            <person name="Sakarya O."/>
            <person name="Salamov A."/>
            <person name="Schaack S."/>
            <person name="Shapiro H."/>
            <person name="Shiga Y."/>
            <person name="Skalitzky C."/>
            <person name="Smith Z."/>
            <person name="Souvorov A."/>
            <person name="Sung W."/>
            <person name="Tang Z."/>
            <person name="Tsuchiya D."/>
            <person name="Tu H."/>
            <person name="Vos H."/>
            <person name="Wang M."/>
            <person name="Wolf Y.I."/>
            <person name="Yamagata H."/>
            <person name="Yamada T."/>
            <person name="Ye Y."/>
            <person name="Shaw J.R."/>
            <person name="Andrews J."/>
            <person name="Crease T.J."/>
            <person name="Tang H."/>
            <person name="Lucas S.M."/>
            <person name="Robertson H.M."/>
            <person name="Bork P."/>
            <person name="Koonin E.V."/>
            <person name="Zdobnov E.M."/>
            <person name="Grigoriev I.V."/>
            <person name="Lynch M."/>
            <person name="Boore J.L."/>
        </authorList>
    </citation>
    <scope>NUCLEOTIDE SEQUENCE [LARGE SCALE GENOMIC DNA]</scope>
</reference>
<sequence>MLPGTYRATCIVHTLQLVVGDAMKAMSGLVSQSALAAVEHASKIVNFVRKSVLDTKTVYKSVGFHLLAKNATRYHSQLRMISALFKAIDKYRKLQSKLNATKKWGELSSHELAVLKKLAILEFLMSCNNNYWAVLAAVKAELEMRAQQLKSNQPNLTEEVKSEPSQNPSGGISAAVIEEFENFIN</sequence>
<feature type="region of interest" description="Disordered" evidence="1">
    <location>
        <begin position="152"/>
        <end position="171"/>
    </location>
</feature>
<dbReference type="AlphaFoldDB" id="E9H8A8"/>
<dbReference type="EMBL" id="GL732603">
    <property type="protein sequence ID" value="EFX72060.1"/>
    <property type="molecule type" value="Genomic_DNA"/>
</dbReference>
<dbReference type="PhylomeDB" id="E9H8A8"/>
<evidence type="ECO:0000256" key="1">
    <source>
        <dbReference type="SAM" id="MobiDB-lite"/>
    </source>
</evidence>
<organism evidence="2 3">
    <name type="scientific">Daphnia pulex</name>
    <name type="common">Water flea</name>
    <dbReference type="NCBI Taxonomy" id="6669"/>
    <lineage>
        <taxon>Eukaryota</taxon>
        <taxon>Metazoa</taxon>
        <taxon>Ecdysozoa</taxon>
        <taxon>Arthropoda</taxon>
        <taxon>Crustacea</taxon>
        <taxon>Branchiopoda</taxon>
        <taxon>Diplostraca</taxon>
        <taxon>Cladocera</taxon>
        <taxon>Anomopoda</taxon>
        <taxon>Daphniidae</taxon>
        <taxon>Daphnia</taxon>
    </lineage>
</organism>
<evidence type="ECO:0000313" key="3">
    <source>
        <dbReference type="Proteomes" id="UP000000305"/>
    </source>
</evidence>
<proteinExistence type="predicted"/>
<dbReference type="KEGG" id="dpx:DAPPUDRAFT_326630"/>
<keyword evidence="3" id="KW-1185">Reference proteome</keyword>
<dbReference type="SUPFAM" id="SSF53098">
    <property type="entry name" value="Ribonuclease H-like"/>
    <property type="match status" value="1"/>
</dbReference>
<dbReference type="OrthoDB" id="10057873at2759"/>
<evidence type="ECO:0008006" key="4">
    <source>
        <dbReference type="Google" id="ProtNLM"/>
    </source>
</evidence>
<dbReference type="HOGENOM" id="CLU_1662584_0_0_1"/>
<dbReference type="Proteomes" id="UP000000305">
    <property type="component" value="Unassembled WGS sequence"/>
</dbReference>
<gene>
    <name evidence="2" type="ORF">DAPPUDRAFT_326630</name>
</gene>
<accession>E9H8A8</accession>
<dbReference type="InParanoid" id="E9H8A8"/>